<feature type="transmembrane region" description="Helical" evidence="2">
    <location>
        <begin position="92"/>
        <end position="111"/>
    </location>
</feature>
<proteinExistence type="predicted"/>
<dbReference type="EMBL" id="CP060394">
    <property type="protein sequence ID" value="QNI32147.1"/>
    <property type="molecule type" value="Genomic_DNA"/>
</dbReference>
<feature type="domain" description="PPM-type phosphatase" evidence="3">
    <location>
        <begin position="168"/>
        <end position="391"/>
    </location>
</feature>
<gene>
    <name evidence="4" type="ORF">H7849_24670</name>
</gene>
<keyword evidence="2" id="KW-1133">Transmembrane helix</keyword>
<dbReference type="PANTHER" id="PTHR43156">
    <property type="entry name" value="STAGE II SPORULATION PROTEIN E-RELATED"/>
    <property type="match status" value="1"/>
</dbReference>
<evidence type="ECO:0000313" key="5">
    <source>
        <dbReference type="Proteomes" id="UP000515312"/>
    </source>
</evidence>
<evidence type="ECO:0000256" key="1">
    <source>
        <dbReference type="ARBA" id="ARBA00022801"/>
    </source>
</evidence>
<evidence type="ECO:0000313" key="4">
    <source>
        <dbReference type="EMBL" id="QNI32147.1"/>
    </source>
</evidence>
<keyword evidence="2" id="KW-0472">Membrane</keyword>
<keyword evidence="5" id="KW-1185">Reference proteome</keyword>
<organism evidence="4 5">
    <name type="scientific">Alloacidobacterium dinghuense</name>
    <dbReference type="NCBI Taxonomy" id="2763107"/>
    <lineage>
        <taxon>Bacteria</taxon>
        <taxon>Pseudomonadati</taxon>
        <taxon>Acidobacteriota</taxon>
        <taxon>Terriglobia</taxon>
        <taxon>Terriglobales</taxon>
        <taxon>Acidobacteriaceae</taxon>
        <taxon>Alloacidobacterium</taxon>
    </lineage>
</organism>
<feature type="transmembrane region" description="Helical" evidence="2">
    <location>
        <begin position="117"/>
        <end position="138"/>
    </location>
</feature>
<dbReference type="SMART" id="SM00331">
    <property type="entry name" value="PP2C_SIG"/>
    <property type="match status" value="1"/>
</dbReference>
<dbReference type="Gene3D" id="3.60.40.10">
    <property type="entry name" value="PPM-type phosphatase domain"/>
    <property type="match status" value="1"/>
</dbReference>
<dbReference type="AlphaFoldDB" id="A0A7G8BHX7"/>
<keyword evidence="1" id="KW-0378">Hydrolase</keyword>
<dbReference type="SUPFAM" id="SSF81606">
    <property type="entry name" value="PP2C-like"/>
    <property type="match status" value="1"/>
</dbReference>
<accession>A0A7G8BHX7</accession>
<dbReference type="RefSeq" id="WP_186743102.1">
    <property type="nucleotide sequence ID" value="NZ_CP060394.1"/>
</dbReference>
<dbReference type="KEGG" id="adin:H7849_24670"/>
<reference evidence="4 5" key="1">
    <citation type="submission" date="2020-08" db="EMBL/GenBank/DDBJ databases">
        <title>Edaphobacter telluris sp. nov. and Acidobacterium dinghuensis sp. nov., two acidobacteria isolated from forest soil.</title>
        <authorList>
            <person name="Fu J."/>
            <person name="Qiu L."/>
        </authorList>
    </citation>
    <scope>NUCLEOTIDE SEQUENCE [LARGE SCALE GENOMIC DNA]</scope>
    <source>
        <strain evidence="4">4Y35</strain>
    </source>
</reference>
<dbReference type="InterPro" id="IPR001932">
    <property type="entry name" value="PPM-type_phosphatase-like_dom"/>
</dbReference>
<dbReference type="Pfam" id="PF07228">
    <property type="entry name" value="SpoIIE"/>
    <property type="match status" value="1"/>
</dbReference>
<evidence type="ECO:0000259" key="3">
    <source>
        <dbReference type="SMART" id="SM00331"/>
    </source>
</evidence>
<name>A0A7G8BHX7_9BACT</name>
<dbReference type="GO" id="GO:0016791">
    <property type="term" value="F:phosphatase activity"/>
    <property type="evidence" value="ECO:0007669"/>
    <property type="project" value="TreeGrafter"/>
</dbReference>
<protein>
    <submittedName>
        <fullName evidence="4">PP2C family protein-serine/threonine phosphatase</fullName>
    </submittedName>
</protein>
<sequence length="392" mass="43887">MATPHYRQQRQAVRRDPFRERAEQFWQRVTEGMELSELWSQFRKDAHSSYRLYSQEVDATRTAGVPHSKHFFRVASEFFWAIVEKLTPARRVLLLAALILVIVPGGEWTFSTRSHEVKIFALDFHFYGGLLMFALLILEVGDRVVMKRDLQIAKEIQAWLLPSEPPLVPGLEIAFATRPANTVAGDYYDVFARASAESERSPTFLIAVADVAGKSVPAAMLMATFQASLKTLSTTPGSLVELANRMNRYACSNSQRGRRFTTAFIAEYDTVSRRLTYVNAGHNNPILRRKSGAIERLEAGGMPFGIMEDAAYQSGERVVEAGDWLAIFTDGVVEAENAAQQEYGEVRFITMLHSGVMLAPSMLLNSVLADLDRFVGNAPQHDDVTCVLMRAV</sequence>
<dbReference type="InterPro" id="IPR052016">
    <property type="entry name" value="Bact_Sigma-Reg"/>
</dbReference>
<dbReference type="Proteomes" id="UP000515312">
    <property type="component" value="Chromosome"/>
</dbReference>
<dbReference type="InterPro" id="IPR036457">
    <property type="entry name" value="PPM-type-like_dom_sf"/>
</dbReference>
<dbReference type="PANTHER" id="PTHR43156:SF2">
    <property type="entry name" value="STAGE II SPORULATION PROTEIN E"/>
    <property type="match status" value="1"/>
</dbReference>
<keyword evidence="2" id="KW-0812">Transmembrane</keyword>
<evidence type="ECO:0000256" key="2">
    <source>
        <dbReference type="SAM" id="Phobius"/>
    </source>
</evidence>